<dbReference type="PANTHER" id="PTHR43479">
    <property type="entry name" value="ACREF/ENVCD OPERON REPRESSOR-RELATED"/>
    <property type="match status" value="1"/>
</dbReference>
<evidence type="ECO:0000313" key="4">
    <source>
        <dbReference type="EMBL" id="AMB93680.1"/>
    </source>
</evidence>
<evidence type="ECO:0000259" key="3">
    <source>
        <dbReference type="PROSITE" id="PS50977"/>
    </source>
</evidence>
<organism evidence="4 6">
    <name type="scientific">Aerococcus sanguinicola</name>
    <dbReference type="NCBI Taxonomy" id="119206"/>
    <lineage>
        <taxon>Bacteria</taxon>
        <taxon>Bacillati</taxon>
        <taxon>Bacillota</taxon>
        <taxon>Bacilli</taxon>
        <taxon>Lactobacillales</taxon>
        <taxon>Aerococcaceae</taxon>
        <taxon>Aerococcus</taxon>
    </lineage>
</organism>
<keyword evidence="6" id="KW-1185">Reference proteome</keyword>
<dbReference type="Proteomes" id="UP000069912">
    <property type="component" value="Chromosome"/>
</dbReference>
<dbReference type="EMBL" id="CP014160">
    <property type="protein sequence ID" value="AMB93680.1"/>
    <property type="molecule type" value="Genomic_DNA"/>
</dbReference>
<dbReference type="Gene3D" id="1.10.357.10">
    <property type="entry name" value="Tetracycline Repressor, domain 2"/>
    <property type="match status" value="1"/>
</dbReference>
<feature type="domain" description="HTH tetR-type" evidence="3">
    <location>
        <begin position="5"/>
        <end position="65"/>
    </location>
</feature>
<name>A0A0X8FAA5_9LACT</name>
<gene>
    <name evidence="4" type="ORF">AWM72_02375</name>
    <name evidence="5" type="ORF">CYJ28_06720</name>
</gene>
<dbReference type="AlphaFoldDB" id="A0A0X8FAA5"/>
<dbReference type="GeneID" id="92902913"/>
<feature type="DNA-binding region" description="H-T-H motif" evidence="2">
    <location>
        <begin position="28"/>
        <end position="47"/>
    </location>
</feature>
<dbReference type="PROSITE" id="PS50977">
    <property type="entry name" value="HTH_TETR_2"/>
    <property type="match status" value="1"/>
</dbReference>
<proteinExistence type="predicted"/>
<evidence type="ECO:0000313" key="6">
    <source>
        <dbReference type="Proteomes" id="UP000069912"/>
    </source>
</evidence>
<reference evidence="5 7" key="3">
    <citation type="submission" date="2017-12" db="EMBL/GenBank/DDBJ databases">
        <title>Phylogenetic diversity of female urinary microbiome.</title>
        <authorList>
            <person name="Thomas-White K."/>
            <person name="Wolfe A.J."/>
        </authorList>
    </citation>
    <scope>NUCLEOTIDE SEQUENCE [LARGE SCALE GENOMIC DNA]</scope>
    <source>
        <strain evidence="5 7">UMB0139</strain>
    </source>
</reference>
<dbReference type="KEGG" id="asan:AWM72_02375"/>
<evidence type="ECO:0000313" key="7">
    <source>
        <dbReference type="Proteomes" id="UP000234239"/>
    </source>
</evidence>
<dbReference type="SUPFAM" id="SSF46689">
    <property type="entry name" value="Homeodomain-like"/>
    <property type="match status" value="1"/>
</dbReference>
<accession>A0A0X8FAA5</accession>
<sequence>MKRQTASKDKIKAAFIDLIHDVGFNSLTVSDLARRSDINRGTFYLHYVDKYDLMTQLEEEIMDELETIFFKEEYKQAQEIDALSLIPYAAILEALQYVESQFTLIQALASPQGDPHFMSKVKDILSRLLTAKLEASKHLNFPPKDLPLPYAKEVLLSSVVSIIRLWIQRGGQESPEDIAQFIDQAKRLPPYQLITS</sequence>
<evidence type="ECO:0000256" key="1">
    <source>
        <dbReference type="ARBA" id="ARBA00023125"/>
    </source>
</evidence>
<dbReference type="Pfam" id="PF00440">
    <property type="entry name" value="TetR_N"/>
    <property type="match status" value="1"/>
</dbReference>
<reference evidence="6" key="2">
    <citation type="submission" date="2016-01" db="EMBL/GenBank/DDBJ databases">
        <title>Six Aerococcus type strain genome sequencing and assembly using PacBio and Illumina Hiseq.</title>
        <authorList>
            <person name="Carkaci D."/>
            <person name="Dargis R."/>
            <person name="Nielsen X.C."/>
            <person name="Skovgaard O."/>
            <person name="Fuursted K."/>
            <person name="Christensen J.J."/>
        </authorList>
    </citation>
    <scope>NUCLEOTIDE SEQUENCE [LARGE SCALE GENOMIC DNA]</scope>
    <source>
        <strain evidence="6">CCUG43001</strain>
    </source>
</reference>
<dbReference type="GO" id="GO:0003677">
    <property type="term" value="F:DNA binding"/>
    <property type="evidence" value="ECO:0007669"/>
    <property type="project" value="UniProtKB-UniRule"/>
</dbReference>
<dbReference type="EMBL" id="PKGY01000003">
    <property type="protein sequence ID" value="PKZ21591.1"/>
    <property type="molecule type" value="Genomic_DNA"/>
</dbReference>
<reference evidence="4 6" key="1">
    <citation type="journal article" date="2016" name="Genome Announc.">
        <title>Complete Genome Sequences of Aerococcus christensenii CCUG 28831T, Aerococcus sanguinicola CCUG 43001T, Aerococcus urinae CCUG 36881T, Aerococcus urinaeequi CCUG 28094T, Aerococcus urinaehominis CCUG 42038 BT, and Aerococcus viridans CCUG 4311T.</title>
        <authorList>
            <person name="Carkaci D."/>
            <person name="Dargis R."/>
            <person name="Nielsen X.C."/>
            <person name="Skovgaard O."/>
            <person name="Fuursted K."/>
            <person name="Christensen J.J."/>
        </authorList>
    </citation>
    <scope>NUCLEOTIDE SEQUENCE [LARGE SCALE GENOMIC DNA]</scope>
    <source>
        <strain evidence="4 6">CCUG43001</strain>
    </source>
</reference>
<dbReference type="Pfam" id="PF14278">
    <property type="entry name" value="TetR_C_8"/>
    <property type="match status" value="1"/>
</dbReference>
<evidence type="ECO:0000313" key="5">
    <source>
        <dbReference type="EMBL" id="PKZ21591.1"/>
    </source>
</evidence>
<dbReference type="InterPro" id="IPR039532">
    <property type="entry name" value="TetR_C_Firmicutes"/>
</dbReference>
<protein>
    <submittedName>
        <fullName evidence="4">TetR family transcriptional regulator</fullName>
    </submittedName>
    <submittedName>
        <fullName evidence="5">TetR/AcrR family transcriptional regulator</fullName>
    </submittedName>
</protein>
<dbReference type="InterPro" id="IPR009057">
    <property type="entry name" value="Homeodomain-like_sf"/>
</dbReference>
<keyword evidence="1 2" id="KW-0238">DNA-binding</keyword>
<dbReference type="RefSeq" id="WP_067972612.1">
    <property type="nucleotide sequence ID" value="NZ_CAJHKM010000004.1"/>
</dbReference>
<evidence type="ECO:0000256" key="2">
    <source>
        <dbReference type="PROSITE-ProRule" id="PRU00335"/>
    </source>
</evidence>
<dbReference type="OrthoDB" id="9810250at2"/>
<dbReference type="InterPro" id="IPR050624">
    <property type="entry name" value="HTH-type_Tx_Regulator"/>
</dbReference>
<dbReference type="InterPro" id="IPR001647">
    <property type="entry name" value="HTH_TetR"/>
</dbReference>
<dbReference type="Proteomes" id="UP000234239">
    <property type="component" value="Unassembled WGS sequence"/>
</dbReference>
<dbReference type="PANTHER" id="PTHR43479:SF7">
    <property type="entry name" value="TETR-FAMILY TRANSCRIPTIONAL REGULATOR"/>
    <property type="match status" value="1"/>
</dbReference>